<feature type="compositionally biased region" description="Basic and acidic residues" evidence="1">
    <location>
        <begin position="240"/>
        <end position="260"/>
    </location>
</feature>
<feature type="compositionally biased region" description="Acidic residues" evidence="1">
    <location>
        <begin position="430"/>
        <end position="441"/>
    </location>
</feature>
<feature type="region of interest" description="Disordered" evidence="1">
    <location>
        <begin position="186"/>
        <end position="266"/>
    </location>
</feature>
<feature type="region of interest" description="Disordered" evidence="1">
    <location>
        <begin position="40"/>
        <end position="147"/>
    </location>
</feature>
<feature type="compositionally biased region" description="Acidic residues" evidence="1">
    <location>
        <begin position="367"/>
        <end position="423"/>
    </location>
</feature>
<reference evidence="2" key="1">
    <citation type="journal article" date="2019" name="MBio">
        <title>Virus Genomes from Deep Sea Sediments Expand the Ocean Megavirome and Support Independent Origins of Viral Gigantism.</title>
        <authorList>
            <person name="Backstrom D."/>
            <person name="Yutin N."/>
            <person name="Jorgensen S.L."/>
            <person name="Dharamshi J."/>
            <person name="Homa F."/>
            <person name="Zaremba-Niedwiedzka K."/>
            <person name="Spang A."/>
            <person name="Wolf Y.I."/>
            <person name="Koonin E.V."/>
            <person name="Ettema T.J."/>
        </authorList>
    </citation>
    <scope>NUCLEOTIDE SEQUENCE</scope>
</reference>
<gene>
    <name evidence="2" type="ORF">LCMAC101_01100</name>
</gene>
<accession>A0A481YQK5</accession>
<protein>
    <submittedName>
        <fullName evidence="2">Proline-rich protein</fullName>
    </submittedName>
</protein>
<sequence length="475" mass="52972">MATTKKAYEKELNNMTPNQWKARCKKLGLDCGKNPIDSYTAIMGDKPWLKAAKKKPVSKKKPASPSPPRKTSKKKKPASPSPPRKTSKKKKPASPSPPRKTSKGKKPASSPPKGGKLCKNKKVCSGKTPVCDTSSPRGRCLGLTSKGIPYDSAKMMIKYDDYFFDKKNMIVGGRDNVNELLREWGVETSIKKRKKKDISPPSPPKKKKKKKDISPPSPPKKKKKKKDISPPSPPKKKKKDPWGKKRGCTDPTDKKSRCLPDKYCSANTGKCISQRKKYAPNEKFEHKGRTFVGTADNIAILKGVLGIKVSSKKQHSKERLKKLLESRLDDWKEACEDGTQEEADELYDKILDLRKKLGKTGKFENCTVDDEPDSDDEPEPDSDDEPEPDSDDEPEPEPDSDDEPEPDSDEDVEPEPDSDEDVEPVWGSPDSDDDDDDDDDSPPTPSPPRKKKKKQKVMGDDDIRAAFTKCLAMIG</sequence>
<feature type="region of interest" description="Disordered" evidence="1">
    <location>
        <begin position="360"/>
        <end position="461"/>
    </location>
</feature>
<name>A0A481YQK5_9VIRU</name>
<proteinExistence type="predicted"/>
<evidence type="ECO:0000256" key="1">
    <source>
        <dbReference type="SAM" id="MobiDB-lite"/>
    </source>
</evidence>
<feature type="compositionally biased region" description="Basic residues" evidence="1">
    <location>
        <begin position="51"/>
        <end position="62"/>
    </location>
</feature>
<evidence type="ECO:0000313" key="2">
    <source>
        <dbReference type="EMBL" id="QBK85523.1"/>
    </source>
</evidence>
<dbReference type="EMBL" id="MK500327">
    <property type="protein sequence ID" value="QBK85523.1"/>
    <property type="molecule type" value="Genomic_DNA"/>
</dbReference>
<organism evidence="2">
    <name type="scientific">Marseillevirus LCMAC101</name>
    <dbReference type="NCBI Taxonomy" id="2506602"/>
    <lineage>
        <taxon>Viruses</taxon>
        <taxon>Varidnaviria</taxon>
        <taxon>Bamfordvirae</taxon>
        <taxon>Nucleocytoviricota</taxon>
        <taxon>Megaviricetes</taxon>
        <taxon>Pimascovirales</taxon>
        <taxon>Pimascovirales incertae sedis</taxon>
        <taxon>Marseilleviridae</taxon>
    </lineage>
</organism>